<dbReference type="Gene3D" id="3.40.1620.30">
    <property type="entry name" value="ERCC4, Mus81-Eme1 complex, nuclease domain, subdomain 1"/>
    <property type="match status" value="1"/>
</dbReference>
<dbReference type="GO" id="GO:0006302">
    <property type="term" value="P:double-strand break repair"/>
    <property type="evidence" value="ECO:0007669"/>
    <property type="project" value="TreeGrafter"/>
</dbReference>
<comment type="subcellular location">
    <subcellularLocation>
        <location evidence="1">Nucleus</location>
    </subcellularLocation>
</comment>
<evidence type="ECO:0000256" key="7">
    <source>
        <dbReference type="SAM" id="MobiDB-lite"/>
    </source>
</evidence>
<comment type="caution">
    <text evidence="9">The sequence shown here is derived from an EMBL/GenBank/DDBJ whole genome shotgun (WGS) entry which is preliminary data.</text>
</comment>
<evidence type="ECO:0000256" key="2">
    <source>
        <dbReference type="ARBA" id="ARBA00005313"/>
    </source>
</evidence>
<dbReference type="GO" id="GO:0008821">
    <property type="term" value="F:crossover junction DNA endonuclease activity"/>
    <property type="evidence" value="ECO:0007669"/>
    <property type="project" value="TreeGrafter"/>
</dbReference>
<accession>A0AAD8ZAV8</accession>
<dbReference type="InterPro" id="IPR043087">
    <property type="entry name" value="Eme1_nucdom_sub2"/>
</dbReference>
<keyword evidence="4" id="KW-0233">DNA recombination</keyword>
<dbReference type="PANTHER" id="PTHR21077">
    <property type="entry name" value="EME1 PROTEIN"/>
    <property type="match status" value="1"/>
</dbReference>
<reference evidence="9" key="1">
    <citation type="submission" date="2023-03" db="EMBL/GenBank/DDBJ databases">
        <title>Electrophorus voltai genome.</title>
        <authorList>
            <person name="Bian C."/>
        </authorList>
    </citation>
    <scope>NUCLEOTIDE SEQUENCE</scope>
    <source>
        <strain evidence="9">CB-2022</strain>
        <tissue evidence="9">Muscle</tissue>
    </source>
</reference>
<gene>
    <name evidence="9" type="ORF">P4O66_001255</name>
</gene>
<evidence type="ECO:0000313" key="10">
    <source>
        <dbReference type="Proteomes" id="UP001239994"/>
    </source>
</evidence>
<evidence type="ECO:0000259" key="8">
    <source>
        <dbReference type="SMART" id="SM00891"/>
    </source>
</evidence>
<evidence type="ECO:0000256" key="4">
    <source>
        <dbReference type="ARBA" id="ARBA00023172"/>
    </source>
</evidence>
<dbReference type="GO" id="GO:0005634">
    <property type="term" value="C:nucleus"/>
    <property type="evidence" value="ECO:0007669"/>
    <property type="project" value="UniProtKB-SubCell"/>
</dbReference>
<dbReference type="CDD" id="cd20082">
    <property type="entry name" value="XPF_nuclease_EME2"/>
    <property type="match status" value="1"/>
</dbReference>
<evidence type="ECO:0000313" key="9">
    <source>
        <dbReference type="EMBL" id="KAK1794576.1"/>
    </source>
</evidence>
<keyword evidence="5" id="KW-0234">DNA repair</keyword>
<feature type="domain" description="ERCC4" evidence="8">
    <location>
        <begin position="131"/>
        <end position="368"/>
    </location>
</feature>
<feature type="region of interest" description="Disordered" evidence="7">
    <location>
        <begin position="43"/>
        <end position="90"/>
    </location>
</feature>
<dbReference type="GO" id="GO:0003677">
    <property type="term" value="F:DNA binding"/>
    <property type="evidence" value="ECO:0007669"/>
    <property type="project" value="InterPro"/>
</dbReference>
<dbReference type="GO" id="GO:0048476">
    <property type="term" value="C:Holliday junction resolvase complex"/>
    <property type="evidence" value="ECO:0007669"/>
    <property type="project" value="InterPro"/>
</dbReference>
<dbReference type="InterPro" id="IPR033310">
    <property type="entry name" value="Mms4/EME1/EME2"/>
</dbReference>
<dbReference type="GO" id="GO:0031297">
    <property type="term" value="P:replication fork processing"/>
    <property type="evidence" value="ECO:0007669"/>
    <property type="project" value="TreeGrafter"/>
</dbReference>
<dbReference type="Gene3D" id="4.10.800.30">
    <property type="entry name" value="ERCC4, Mus81-Eme1 complex, nuclease domain, subdomain 2"/>
    <property type="match status" value="1"/>
</dbReference>
<dbReference type="InterPro" id="IPR006166">
    <property type="entry name" value="ERCC4_domain"/>
</dbReference>
<dbReference type="GO" id="GO:0031573">
    <property type="term" value="P:mitotic intra-S DNA damage checkpoint signaling"/>
    <property type="evidence" value="ECO:0007669"/>
    <property type="project" value="TreeGrafter"/>
</dbReference>
<dbReference type="Pfam" id="PF21292">
    <property type="entry name" value="EME1-MUS81_C"/>
    <property type="match status" value="1"/>
</dbReference>
<keyword evidence="10" id="KW-1185">Reference proteome</keyword>
<keyword evidence="6" id="KW-0539">Nucleus</keyword>
<protein>
    <recommendedName>
        <fullName evidence="8">ERCC4 domain-containing protein</fullName>
    </recommendedName>
</protein>
<sequence>MSCLRRARTWEISDSEEEGLDLKDTEGHLACVSVSVAVAGDEPHVRGTATTSAAPLPESSGARTGHASVASATRSTGPGRKRRTRAEERKIARETLRLERERAKEEKRRRRREEVQHVKSLQPENCMRSLTVRVHPVLLQESGCDVLLACLDCLDCLSCIEDHALTHSISWRRRLSQVEEDQVLMVFSQEEFIVMVTSIKESLNGESEGVESLFQPLSEYLKRTRGTVISLLVTGQSDQSGGSKNYDDGPRSQLGLLDVDIEEVLVYLQLCRNVSVHFVFGWQEVTDHVCAITKALSKRPFKAACAASVLGFCVDGSWAGGVQVARDGRGLAKVWLRQIQQLNRVSVVMATAVTTAYPSPHLLLQSFSMASPNSSQANIQGDA</sequence>
<dbReference type="EMBL" id="JAROKS010000016">
    <property type="protein sequence ID" value="KAK1794576.1"/>
    <property type="molecule type" value="Genomic_DNA"/>
</dbReference>
<proteinExistence type="inferred from homology"/>
<dbReference type="AlphaFoldDB" id="A0AAD8ZAV8"/>
<evidence type="ECO:0000256" key="1">
    <source>
        <dbReference type="ARBA" id="ARBA00004123"/>
    </source>
</evidence>
<organism evidence="9 10">
    <name type="scientific">Electrophorus voltai</name>
    <dbReference type="NCBI Taxonomy" id="2609070"/>
    <lineage>
        <taxon>Eukaryota</taxon>
        <taxon>Metazoa</taxon>
        <taxon>Chordata</taxon>
        <taxon>Craniata</taxon>
        <taxon>Vertebrata</taxon>
        <taxon>Euteleostomi</taxon>
        <taxon>Actinopterygii</taxon>
        <taxon>Neopterygii</taxon>
        <taxon>Teleostei</taxon>
        <taxon>Ostariophysi</taxon>
        <taxon>Gymnotiformes</taxon>
        <taxon>Gymnotoidei</taxon>
        <taxon>Gymnotidae</taxon>
        <taxon>Electrophorus</taxon>
    </lineage>
</organism>
<dbReference type="SMART" id="SM00891">
    <property type="entry name" value="ERCC4"/>
    <property type="match status" value="1"/>
</dbReference>
<dbReference type="PANTHER" id="PTHR21077:SF6">
    <property type="entry name" value="CROSSOVER JUNCTION ENDONUCLEASE EME2-RELATED"/>
    <property type="match status" value="1"/>
</dbReference>
<comment type="similarity">
    <text evidence="2">Belongs to the EME1/MMS4 family.</text>
</comment>
<dbReference type="Gene3D" id="1.10.150.670">
    <property type="entry name" value="Crossover junction endonuclease EME1, DNA-binding domain"/>
    <property type="match status" value="1"/>
</dbReference>
<dbReference type="InterPro" id="IPR043086">
    <property type="entry name" value="EME1_nucdom_sub1"/>
</dbReference>
<keyword evidence="3" id="KW-0227">DNA damage</keyword>
<evidence type="ECO:0000256" key="5">
    <source>
        <dbReference type="ARBA" id="ARBA00023204"/>
    </source>
</evidence>
<dbReference type="InterPro" id="IPR047523">
    <property type="entry name" value="XPF_nuclease_EME2"/>
</dbReference>
<evidence type="ECO:0000256" key="6">
    <source>
        <dbReference type="ARBA" id="ARBA00023242"/>
    </source>
</evidence>
<dbReference type="GO" id="GO:0000712">
    <property type="term" value="P:resolution of meiotic recombination intermediates"/>
    <property type="evidence" value="ECO:0007669"/>
    <property type="project" value="TreeGrafter"/>
</dbReference>
<dbReference type="InterPro" id="IPR042530">
    <property type="entry name" value="EME1/EME2_C"/>
</dbReference>
<evidence type="ECO:0000256" key="3">
    <source>
        <dbReference type="ARBA" id="ARBA00022763"/>
    </source>
</evidence>
<name>A0AAD8ZAV8_9TELE</name>
<dbReference type="Proteomes" id="UP001239994">
    <property type="component" value="Unassembled WGS sequence"/>
</dbReference>